<accession>A0A0M9FN63</accession>
<feature type="transmembrane region" description="Helical" evidence="1">
    <location>
        <begin position="12"/>
        <end position="32"/>
    </location>
</feature>
<dbReference type="AlphaFoldDB" id="A0A0M9FN63"/>
<gene>
    <name evidence="2" type="primary">essB</name>
    <name evidence="2" type="ORF">A7J08_09255</name>
</gene>
<sequence length="420" mass="48187">MKEETFVFGGQEFVFLKGNKEWHLAVKRSDVATQELSDLLLLDLHHPQFLQQEMTVDEDTVHFTYHLDAFGQTFEDMKEKEVSEKLRLSLNVLELKQALKLPITFFVHPSSVFITKDGRVKLAYRAIPEKMVPQTLDVTDLLKQLKSYILALFTEHDFMDLYNGALDVVPVPEFLDTIRKAEDMDSLEGLLQGYFQDKLEEEKATLTRVSRSKHRLYRYATIWLSALAGLLVLPLIYLVFMHNPFKEKMLDADTAFIKVDYPGVISELERVEVSNLPYTQKYTLAYAYIQGFDLSNEQRSVILNNVTLKSDEQYLDYWIEIGRGNSQEALDLAKRLDDSDLILYALYQQMEQVRENTTLSGEERETTLDELKAEYQKYWDTRTTILNEDGSQVKTGTSSTSSSTSSTESSSTSPSSSSGE</sequence>
<dbReference type="Proteomes" id="UP000323128">
    <property type="component" value="Chromosome"/>
</dbReference>
<keyword evidence="1" id="KW-1133">Transmembrane helix</keyword>
<evidence type="ECO:0000313" key="2">
    <source>
        <dbReference type="EMBL" id="ASW50448.2"/>
    </source>
</evidence>
<feature type="transmembrane region" description="Helical" evidence="1">
    <location>
        <begin position="38"/>
        <end position="57"/>
    </location>
</feature>
<name>A0A0M9FN63_STRSU</name>
<proteinExistence type="predicted"/>
<keyword evidence="1" id="KW-0812">Transmembrane</keyword>
<dbReference type="EMBL" id="CP030010">
    <property type="protein sequence ID" value="ASW50448.2"/>
    <property type="molecule type" value="Genomic_DNA"/>
</dbReference>
<protein>
    <submittedName>
        <fullName evidence="2">Type VII secretion protein EssB</fullName>
    </submittedName>
</protein>
<organism evidence="2">
    <name type="scientific">Streptococcus suis</name>
    <dbReference type="NCBI Taxonomy" id="1307"/>
    <lineage>
        <taxon>Bacteria</taxon>
        <taxon>Bacillati</taxon>
        <taxon>Bacillota</taxon>
        <taxon>Bacilli</taxon>
        <taxon>Lactobacillales</taxon>
        <taxon>Streptococcaceae</taxon>
        <taxon>Streptococcus</taxon>
    </lineage>
</organism>
<keyword evidence="1" id="KW-0472">Membrane</keyword>
<reference evidence="2" key="1">
    <citation type="journal article" date="2021" name="Front. Microbiol.">
        <title>Comparative Virulence and Genomic Analysis of Streptococcus suis Isolates.</title>
        <authorList>
            <person name="Nicholson T.L."/>
            <person name="Waack U."/>
            <person name="Anderson T.K."/>
            <person name="Bayles D.O."/>
            <person name="Zaia S.R."/>
            <person name="Goertz I."/>
            <person name="Eppinger M."/>
            <person name="Hau S.J."/>
            <person name="Brockmeier S.L."/>
            <person name="Shore S.M."/>
        </authorList>
    </citation>
    <scope>NUCLEOTIDE SEQUENCE</scope>
    <source>
        <strain evidence="2">SRD478</strain>
    </source>
</reference>
<dbReference type="RefSeq" id="WP_029172888.1">
    <property type="nucleotide sequence ID" value="NZ_CEKS01000007.1"/>
</dbReference>
<evidence type="ECO:0000256" key="1">
    <source>
        <dbReference type="SAM" id="Phobius"/>
    </source>
</evidence>